<gene>
    <name evidence="2" type="ORF">ESZ91_00045</name>
</gene>
<keyword evidence="3" id="KW-1185">Reference proteome</keyword>
<proteinExistence type="predicted"/>
<evidence type="ECO:0000256" key="1">
    <source>
        <dbReference type="SAM" id="MobiDB-lite"/>
    </source>
</evidence>
<comment type="caution">
    <text evidence="2">The sequence shown here is derived from an EMBL/GenBank/DDBJ whole genome shotgun (WGS) entry which is preliminary data.</text>
</comment>
<dbReference type="AlphaFoldDB" id="A0A4Q2KFL0"/>
<evidence type="ECO:0000313" key="3">
    <source>
        <dbReference type="Proteomes" id="UP000291269"/>
    </source>
</evidence>
<name>A0A4Q2KFL0_9FIRM</name>
<dbReference type="RefSeq" id="WP_129222879.1">
    <property type="nucleotide sequence ID" value="NZ_SDOZ01000001.1"/>
</dbReference>
<dbReference type="EMBL" id="SDOZ01000001">
    <property type="protein sequence ID" value="RXZ63804.1"/>
    <property type="molecule type" value="Genomic_DNA"/>
</dbReference>
<sequence length="179" mass="20489">MTRKELTQEMRAISEMMGKTKNCTKTEWERTNKKQYAEYKAEYDHLRAEYDRKYGRTAAVPAKQSKPRAATAAAALPKPKKVYYNEKGGVVYRQSTDKVGDTLINQAGVKYKITGERFAPPTGAPGEVLVRVLKLEPAGHKDTQSFEVNDQMLKYYREKQIMKRQAPQKAKANPKKKKK</sequence>
<accession>A0A4Q2KFL0</accession>
<organism evidence="2 3">
    <name type="scientific">Candidatus Borkfalkia ceftriaxoniphila</name>
    <dbReference type="NCBI Taxonomy" id="2508949"/>
    <lineage>
        <taxon>Bacteria</taxon>
        <taxon>Bacillati</taxon>
        <taxon>Bacillota</taxon>
        <taxon>Clostridia</taxon>
        <taxon>Christensenellales</taxon>
        <taxon>Christensenellaceae</taxon>
        <taxon>Candidatus Borkfalkia</taxon>
    </lineage>
</organism>
<evidence type="ECO:0000313" key="2">
    <source>
        <dbReference type="EMBL" id="RXZ63804.1"/>
    </source>
</evidence>
<reference evidence="2 3" key="1">
    <citation type="journal article" date="2019" name="Gut">
        <title>Antibiotics-induced monodominance of a novel gut bacterial order.</title>
        <authorList>
            <person name="Hildebrand F."/>
            <person name="Moitinho-Silva L."/>
            <person name="Blasche S."/>
            <person name="Jahn M.T."/>
            <person name="Gossmann T.I."/>
            <person name="Heuerta-Cepas J."/>
            <person name="Hercog R."/>
            <person name="Luetge M."/>
            <person name="Bahram M."/>
            <person name="Pryszlak A."/>
            <person name="Alves R.J."/>
            <person name="Waszak S.M."/>
            <person name="Zhu A."/>
            <person name="Ye L."/>
            <person name="Costea P.I."/>
            <person name="Aalvink S."/>
            <person name="Belzer C."/>
            <person name="Forslund S.K."/>
            <person name="Sunagawa S."/>
            <person name="Hentschel U."/>
            <person name="Merten C."/>
            <person name="Patil K.R."/>
            <person name="Benes V."/>
            <person name="Bork P."/>
        </authorList>
    </citation>
    <scope>NUCLEOTIDE SEQUENCE [LARGE SCALE GENOMIC DNA]</scope>
    <source>
        <strain evidence="2 3">HDS1380</strain>
    </source>
</reference>
<protein>
    <submittedName>
        <fullName evidence="2">Uncharacterized protein</fullName>
    </submittedName>
</protein>
<feature type="region of interest" description="Disordered" evidence="1">
    <location>
        <begin position="159"/>
        <end position="179"/>
    </location>
</feature>
<dbReference type="Proteomes" id="UP000291269">
    <property type="component" value="Unassembled WGS sequence"/>
</dbReference>